<dbReference type="GeneID" id="85453948"/>
<evidence type="ECO:0000313" key="7">
    <source>
        <dbReference type="Proteomes" id="UP001224890"/>
    </source>
</evidence>
<evidence type="ECO:0000256" key="3">
    <source>
        <dbReference type="ARBA" id="ARBA00022827"/>
    </source>
</evidence>
<evidence type="ECO:0000256" key="1">
    <source>
        <dbReference type="ARBA" id="ARBA00005466"/>
    </source>
</evidence>
<evidence type="ECO:0000256" key="4">
    <source>
        <dbReference type="ARBA" id="ARBA00023002"/>
    </source>
</evidence>
<reference evidence="6" key="1">
    <citation type="submission" date="2021-06" db="EMBL/GenBank/DDBJ databases">
        <title>Comparative genomics, transcriptomics and evolutionary studies reveal genomic signatures of adaptation to plant cell wall in hemibiotrophic fungi.</title>
        <authorList>
            <consortium name="DOE Joint Genome Institute"/>
            <person name="Baroncelli R."/>
            <person name="Diaz J.F."/>
            <person name="Benocci T."/>
            <person name="Peng M."/>
            <person name="Battaglia E."/>
            <person name="Haridas S."/>
            <person name="Andreopoulos W."/>
            <person name="Labutti K."/>
            <person name="Pangilinan J."/>
            <person name="Floch G.L."/>
            <person name="Makela M.R."/>
            <person name="Henrissat B."/>
            <person name="Grigoriev I.V."/>
            <person name="Crouch J.A."/>
            <person name="De Vries R.P."/>
            <person name="Sukno S.A."/>
            <person name="Thon M.R."/>
        </authorList>
    </citation>
    <scope>NUCLEOTIDE SEQUENCE</scope>
    <source>
        <strain evidence="6">CBS 193.32</strain>
    </source>
</reference>
<comment type="caution">
    <text evidence="6">The sequence shown here is derived from an EMBL/GenBank/DDBJ whole genome shotgun (WGS) entry which is preliminary data.</text>
</comment>
<dbReference type="InterPro" id="IPR016169">
    <property type="entry name" value="FAD-bd_PCMH_sub2"/>
</dbReference>
<dbReference type="Pfam" id="PF01565">
    <property type="entry name" value="FAD_binding_4"/>
    <property type="match status" value="1"/>
</dbReference>
<evidence type="ECO:0000313" key="6">
    <source>
        <dbReference type="EMBL" id="KAK1674082.1"/>
    </source>
</evidence>
<dbReference type="InterPro" id="IPR016166">
    <property type="entry name" value="FAD-bd_PCMH"/>
</dbReference>
<protein>
    <recommendedName>
        <fullName evidence="5">FAD-binding PCMH-type domain-containing protein</fullName>
    </recommendedName>
</protein>
<dbReference type="AlphaFoldDB" id="A0AAJ0AHP3"/>
<gene>
    <name evidence="6" type="ORF">BDP55DRAFT_554759</name>
</gene>
<dbReference type="InterPro" id="IPR006094">
    <property type="entry name" value="Oxid_FAD_bind_N"/>
</dbReference>
<dbReference type="EMBL" id="JAHMHR010000027">
    <property type="protein sequence ID" value="KAK1674082.1"/>
    <property type="molecule type" value="Genomic_DNA"/>
</dbReference>
<dbReference type="SUPFAM" id="SSF56176">
    <property type="entry name" value="FAD-binding/transporter-associated domain-like"/>
    <property type="match status" value="1"/>
</dbReference>
<comment type="similarity">
    <text evidence="1">Belongs to the oxygen-dependent FAD-linked oxidoreductase family.</text>
</comment>
<evidence type="ECO:0000256" key="2">
    <source>
        <dbReference type="ARBA" id="ARBA00022630"/>
    </source>
</evidence>
<keyword evidence="2" id="KW-0285">Flavoprotein</keyword>
<dbReference type="InterPro" id="IPR036318">
    <property type="entry name" value="FAD-bd_PCMH-like_sf"/>
</dbReference>
<dbReference type="Gene3D" id="3.30.465.10">
    <property type="match status" value="1"/>
</dbReference>
<keyword evidence="4" id="KW-0560">Oxidoreductase</keyword>
<sequence>DVLVCAGLSEYIFFSNDTEYATTIASYYFGDVKVVRTSCVLKPKTSNQVSDAVKALSSSTGGCWTVAIRSGGHSPYPSNNAANGVTIGLGRLNSVEYEENSTSTGYGVASIGAGGRWGDVYAALEAQGVMTTEARETHVGVGGFLVGGDTYNAEQRREKGQDSLTYG</sequence>
<keyword evidence="3" id="KW-0274">FAD</keyword>
<proteinExistence type="inferred from homology"/>
<evidence type="ECO:0000259" key="5">
    <source>
        <dbReference type="PROSITE" id="PS51387"/>
    </source>
</evidence>
<dbReference type="Proteomes" id="UP001224890">
    <property type="component" value="Unassembled WGS sequence"/>
</dbReference>
<feature type="non-terminal residue" evidence="6">
    <location>
        <position position="1"/>
    </location>
</feature>
<dbReference type="InterPro" id="IPR050416">
    <property type="entry name" value="FAD-linked_Oxidoreductase"/>
</dbReference>
<dbReference type="PROSITE" id="PS51387">
    <property type="entry name" value="FAD_PCMH"/>
    <property type="match status" value="1"/>
</dbReference>
<dbReference type="RefSeq" id="XP_060428085.1">
    <property type="nucleotide sequence ID" value="XM_060569422.1"/>
</dbReference>
<dbReference type="PANTHER" id="PTHR42973:SF13">
    <property type="entry name" value="FAD-BINDING PCMH-TYPE DOMAIN-CONTAINING PROTEIN"/>
    <property type="match status" value="1"/>
</dbReference>
<feature type="domain" description="FAD-binding PCMH-type" evidence="5">
    <location>
        <begin position="33"/>
        <end position="167"/>
    </location>
</feature>
<keyword evidence="7" id="KW-1185">Reference proteome</keyword>
<dbReference type="PANTHER" id="PTHR42973">
    <property type="entry name" value="BINDING OXIDOREDUCTASE, PUTATIVE (AFU_ORTHOLOGUE AFUA_1G17690)-RELATED"/>
    <property type="match status" value="1"/>
</dbReference>
<accession>A0AAJ0AHP3</accession>
<name>A0AAJ0AHP3_9PEZI</name>
<organism evidence="6 7">
    <name type="scientific">Colletotrichum godetiae</name>
    <dbReference type="NCBI Taxonomy" id="1209918"/>
    <lineage>
        <taxon>Eukaryota</taxon>
        <taxon>Fungi</taxon>
        <taxon>Dikarya</taxon>
        <taxon>Ascomycota</taxon>
        <taxon>Pezizomycotina</taxon>
        <taxon>Sordariomycetes</taxon>
        <taxon>Hypocreomycetidae</taxon>
        <taxon>Glomerellales</taxon>
        <taxon>Glomerellaceae</taxon>
        <taxon>Colletotrichum</taxon>
        <taxon>Colletotrichum acutatum species complex</taxon>
    </lineage>
</organism>
<dbReference type="GO" id="GO:0071949">
    <property type="term" value="F:FAD binding"/>
    <property type="evidence" value="ECO:0007669"/>
    <property type="project" value="InterPro"/>
</dbReference>
<dbReference type="GO" id="GO:0016491">
    <property type="term" value="F:oxidoreductase activity"/>
    <property type="evidence" value="ECO:0007669"/>
    <property type="project" value="UniProtKB-KW"/>
</dbReference>